<sequence length="355" mass="38266">MSRLIFSTRVDGTDVPVFFSGTQGDKPYVGVSELLGILGHSKTHADEFPRSETKLWQDLAPNDTTYPPNKLFTTEVGFAVYFGKTKLTNWACFKRMFDTINGYIADPTSCSATNPLCMIPPGHSFGSCVNPNPGRPNAGCDLLAQIYQGVQYNTQLLQTILADVKQILNNGGGSGGGTVDLKPILDAIALLNTAVTDIQNTLTALNQEVSTLQSDIDAKFTQLETNVAALSKAIETLQNDVSTIVAGLPNLETAIANIITTLNAFISGSLAQWGSQTWDSTAHPVPTITNPFPLPITPVPSSITKPTNNNLSQDVVSTLNSLQVEVKRLNDYTEDFEKLLKSVDVKVVNNTTNSK</sequence>
<reference evidence="4 5" key="1">
    <citation type="journal article" date="2015" name="PLoS ONE">
        <title>The Complete Genome of a New Betabaculovirus from Clostera anastomosis.</title>
        <authorList>
            <person name="Yin F."/>
            <person name="Zhu Z."/>
            <person name="Liu X."/>
            <person name="Hou D."/>
            <person name="Wang J."/>
            <person name="Zhang L."/>
            <person name="Wang M."/>
            <person name="Kou Z."/>
            <person name="Wang H."/>
            <person name="Deng F."/>
            <person name="Hu Z."/>
        </authorList>
    </citation>
    <scope>NUCLEOTIDE SEQUENCE [LARGE SCALE GENOMIC DNA]</scope>
    <source>
        <strain evidence="4 5">ClasGV-B</strain>
    </source>
</reference>
<dbReference type="Gene3D" id="1.20.5.340">
    <property type="match status" value="1"/>
</dbReference>
<evidence type="ECO:0000313" key="4">
    <source>
        <dbReference type="EMBL" id="AKS25362.1"/>
    </source>
</evidence>
<keyword evidence="1" id="KW-0175">Coiled coil</keyword>
<proteinExistence type="predicted"/>
<evidence type="ECO:0000259" key="3">
    <source>
        <dbReference type="Pfam" id="PF04513"/>
    </source>
</evidence>
<dbReference type="GO" id="GO:0019031">
    <property type="term" value="C:viral envelope"/>
    <property type="evidence" value="ECO:0007669"/>
    <property type="project" value="InterPro"/>
</dbReference>
<dbReference type="Pfam" id="PF04513">
    <property type="entry name" value="Baculo_PEP_C"/>
    <property type="match status" value="1"/>
</dbReference>
<protein>
    <submittedName>
        <fullName evidence="4">Pep/p10</fullName>
    </submittedName>
</protein>
<dbReference type="GO" id="GO:0019028">
    <property type="term" value="C:viral capsid"/>
    <property type="evidence" value="ECO:0007669"/>
    <property type="project" value="InterPro"/>
</dbReference>
<evidence type="ECO:0000259" key="2">
    <source>
        <dbReference type="Pfam" id="PF04512"/>
    </source>
</evidence>
<dbReference type="SUPFAM" id="SSF58100">
    <property type="entry name" value="Bacterial hemolysins"/>
    <property type="match status" value="1"/>
</dbReference>
<evidence type="ECO:0000256" key="1">
    <source>
        <dbReference type="SAM" id="Coils"/>
    </source>
</evidence>
<name>A0A0K0WSC8_9BBAC</name>
<dbReference type="EMBL" id="KR091910">
    <property type="protein sequence ID" value="AKS25362.1"/>
    <property type="molecule type" value="Genomic_DNA"/>
</dbReference>
<dbReference type="InterPro" id="IPR007601">
    <property type="entry name" value="Baculo_PEP_C"/>
</dbReference>
<dbReference type="Proteomes" id="UP000232791">
    <property type="component" value="Segment"/>
</dbReference>
<dbReference type="InterPro" id="IPR007600">
    <property type="entry name" value="Baculo_PEP_N"/>
</dbReference>
<keyword evidence="5" id="KW-1185">Reference proteome</keyword>
<dbReference type="OrthoDB" id="8091at10239"/>
<feature type="domain" description="Baculovirus polyhedron envelope protein PEP N-terminal" evidence="2">
    <location>
        <begin position="11"/>
        <end position="110"/>
    </location>
</feature>
<dbReference type="Pfam" id="PF04512">
    <property type="entry name" value="Baculo_PEP_N"/>
    <property type="match status" value="1"/>
</dbReference>
<evidence type="ECO:0000313" key="5">
    <source>
        <dbReference type="Proteomes" id="UP000232791"/>
    </source>
</evidence>
<organism evidence="4 5">
    <name type="scientific">Clostera anastomosis granulovirus B</name>
    <dbReference type="NCBI Taxonomy" id="1986290"/>
    <lineage>
        <taxon>Viruses</taxon>
        <taxon>Viruses incertae sedis</taxon>
        <taxon>Naldaviricetes</taxon>
        <taxon>Lefavirales</taxon>
        <taxon>Baculoviridae</taxon>
        <taxon>Betabaculovirus</taxon>
        <taxon>Betabaculovirus alterclanastomosis</taxon>
    </lineage>
</organism>
<gene>
    <name evidence="4" type="ORF">clas19</name>
</gene>
<dbReference type="GO" id="GO:0005198">
    <property type="term" value="F:structural molecule activity"/>
    <property type="evidence" value="ECO:0007669"/>
    <property type="project" value="InterPro"/>
</dbReference>
<feature type="coiled-coil region" evidence="1">
    <location>
        <begin position="195"/>
        <end position="240"/>
    </location>
</feature>
<accession>A0A0K0WSC8</accession>
<feature type="domain" description="Baculovirus polyhedron envelope protein PEP C-terminal" evidence="3">
    <location>
        <begin position="161"/>
        <end position="286"/>
    </location>
</feature>